<dbReference type="PANTHER" id="PTHR48207">
    <property type="entry name" value="SUCCINATE--HYDROXYMETHYLGLUTARATE COA-TRANSFERASE"/>
    <property type="match status" value="1"/>
</dbReference>
<dbReference type="PANTHER" id="PTHR48207:SF3">
    <property type="entry name" value="SUCCINATE--HYDROXYMETHYLGLUTARATE COA-TRANSFERASE"/>
    <property type="match status" value="1"/>
</dbReference>
<keyword evidence="1" id="KW-0808">Transferase</keyword>
<evidence type="ECO:0000256" key="1">
    <source>
        <dbReference type="ARBA" id="ARBA00022679"/>
    </source>
</evidence>
<reference evidence="2" key="1">
    <citation type="journal article" date="2015" name="Nature">
        <title>Complex archaea that bridge the gap between prokaryotes and eukaryotes.</title>
        <authorList>
            <person name="Spang A."/>
            <person name="Saw J.H."/>
            <person name="Jorgensen S.L."/>
            <person name="Zaremba-Niedzwiedzka K."/>
            <person name="Martijn J."/>
            <person name="Lind A.E."/>
            <person name="van Eijk R."/>
            <person name="Schleper C."/>
            <person name="Guy L."/>
            <person name="Ettema T.J."/>
        </authorList>
    </citation>
    <scope>NUCLEOTIDE SEQUENCE</scope>
</reference>
<accession>A0A0F8YF18</accession>
<dbReference type="Gene3D" id="3.40.50.10540">
    <property type="entry name" value="Crotonobetainyl-coa:carnitine coa-transferase, domain 1"/>
    <property type="match status" value="1"/>
</dbReference>
<dbReference type="InterPro" id="IPR023606">
    <property type="entry name" value="CoA-Trfase_III_dom_1_sf"/>
</dbReference>
<dbReference type="InterPro" id="IPR050483">
    <property type="entry name" value="CoA-transferase_III_domain"/>
</dbReference>
<evidence type="ECO:0008006" key="3">
    <source>
        <dbReference type="Google" id="ProtNLM"/>
    </source>
</evidence>
<name>A0A0F8YF18_9ZZZZ</name>
<dbReference type="Pfam" id="PF02515">
    <property type="entry name" value="CoA_transf_3"/>
    <property type="match status" value="1"/>
</dbReference>
<dbReference type="AlphaFoldDB" id="A0A0F8YF18"/>
<dbReference type="InterPro" id="IPR003673">
    <property type="entry name" value="CoA-Trfase_fam_III"/>
</dbReference>
<dbReference type="EMBL" id="LAZR01057323">
    <property type="protein sequence ID" value="KKK72290.1"/>
    <property type="molecule type" value="Genomic_DNA"/>
</dbReference>
<proteinExistence type="predicted"/>
<comment type="caution">
    <text evidence="2">The sequence shown here is derived from an EMBL/GenBank/DDBJ whole genome shotgun (WGS) entry which is preliminary data.</text>
</comment>
<dbReference type="GO" id="GO:0008410">
    <property type="term" value="F:CoA-transferase activity"/>
    <property type="evidence" value="ECO:0007669"/>
    <property type="project" value="TreeGrafter"/>
</dbReference>
<gene>
    <name evidence="2" type="ORF">LCGC14_2905340</name>
</gene>
<organism evidence="2">
    <name type="scientific">marine sediment metagenome</name>
    <dbReference type="NCBI Taxonomy" id="412755"/>
    <lineage>
        <taxon>unclassified sequences</taxon>
        <taxon>metagenomes</taxon>
        <taxon>ecological metagenomes</taxon>
    </lineage>
</organism>
<dbReference type="SUPFAM" id="SSF89796">
    <property type="entry name" value="CoA-transferase family III (CaiB/BaiF)"/>
    <property type="match status" value="1"/>
</dbReference>
<sequence length="197" mass="21921">MEFLKNITILSLEQATVVPYLTFRLVQDGMKIIRLEHPVYGDPNRMIGGNVLGEERMNAYFLCINAGKKAVTLNLAEPDGQKIFRLLIEKLNVDIFTTNQLPKNYKKLGIDYDTLKSLKPELIWLGVTGFGPDSNEAAYDPILQARSGLMEMTGEEDGDPQVTGIPLPDMGTSEHAYGLLMKALFKRETTGEGSCIH</sequence>
<evidence type="ECO:0000313" key="2">
    <source>
        <dbReference type="EMBL" id="KKK72290.1"/>
    </source>
</evidence>
<protein>
    <recommendedName>
        <fullName evidence="3">CoA transferase</fullName>
    </recommendedName>
</protein>
<feature type="non-terminal residue" evidence="2">
    <location>
        <position position="197"/>
    </location>
</feature>